<proteinExistence type="predicted"/>
<dbReference type="RefSeq" id="WP_344222117.1">
    <property type="nucleotide sequence ID" value="NZ_BAAAOS010000064.1"/>
</dbReference>
<protein>
    <recommendedName>
        <fullName evidence="4">Polyketide cyclase / dehydrase and lipid transport</fullName>
    </recommendedName>
</protein>
<reference evidence="3" key="1">
    <citation type="journal article" date="2019" name="Int. J. Syst. Evol. Microbiol.">
        <title>The Global Catalogue of Microorganisms (GCM) 10K type strain sequencing project: providing services to taxonomists for standard genome sequencing and annotation.</title>
        <authorList>
            <consortium name="The Broad Institute Genomics Platform"/>
            <consortium name="The Broad Institute Genome Sequencing Center for Infectious Disease"/>
            <person name="Wu L."/>
            <person name="Ma J."/>
        </authorList>
    </citation>
    <scope>NUCLEOTIDE SEQUENCE [LARGE SCALE GENOMIC DNA]</scope>
    <source>
        <strain evidence="3">JCM 14969</strain>
    </source>
</reference>
<evidence type="ECO:0008006" key="4">
    <source>
        <dbReference type="Google" id="ProtNLM"/>
    </source>
</evidence>
<feature type="region of interest" description="Disordered" evidence="1">
    <location>
        <begin position="135"/>
        <end position="154"/>
    </location>
</feature>
<accession>A0ABP4QRB6</accession>
<comment type="caution">
    <text evidence="2">The sequence shown here is derived from an EMBL/GenBank/DDBJ whole genome shotgun (WGS) entry which is preliminary data.</text>
</comment>
<dbReference type="Gene3D" id="3.30.530.20">
    <property type="match status" value="1"/>
</dbReference>
<dbReference type="InterPro" id="IPR019587">
    <property type="entry name" value="Polyketide_cyclase/dehydratase"/>
</dbReference>
<evidence type="ECO:0000313" key="2">
    <source>
        <dbReference type="EMBL" id="GAA1615012.1"/>
    </source>
</evidence>
<organism evidence="2 3">
    <name type="scientific">Kribbella sancticallisti</name>
    <dbReference type="NCBI Taxonomy" id="460087"/>
    <lineage>
        <taxon>Bacteria</taxon>
        <taxon>Bacillati</taxon>
        <taxon>Actinomycetota</taxon>
        <taxon>Actinomycetes</taxon>
        <taxon>Propionibacteriales</taxon>
        <taxon>Kribbellaceae</taxon>
        <taxon>Kribbella</taxon>
    </lineage>
</organism>
<dbReference type="InterPro" id="IPR023393">
    <property type="entry name" value="START-like_dom_sf"/>
</dbReference>
<keyword evidence="3" id="KW-1185">Reference proteome</keyword>
<dbReference type="Proteomes" id="UP001500393">
    <property type="component" value="Unassembled WGS sequence"/>
</dbReference>
<gene>
    <name evidence="2" type="ORF">GCM10009789_81370</name>
</gene>
<sequence>MRFDHSVTVQAAPEKVWEIFSDVANWPEWTPTITAVERLDEGRIHVGARTRIRQPKLPVAVWEVTELIEGEYFEWVSRAPGVKTTGGHRVTRTPEGTVATSTIIQEGPLGWVLGKILAKLTKEYIAIEGESLKRVSEQAATGEEAPGDTGAGPA</sequence>
<dbReference type="EMBL" id="BAAAOS010000064">
    <property type="protein sequence ID" value="GAA1615012.1"/>
    <property type="molecule type" value="Genomic_DNA"/>
</dbReference>
<name>A0ABP4QRB6_9ACTN</name>
<evidence type="ECO:0000256" key="1">
    <source>
        <dbReference type="SAM" id="MobiDB-lite"/>
    </source>
</evidence>
<dbReference type="Pfam" id="PF10604">
    <property type="entry name" value="Polyketide_cyc2"/>
    <property type="match status" value="1"/>
</dbReference>
<evidence type="ECO:0000313" key="3">
    <source>
        <dbReference type="Proteomes" id="UP001500393"/>
    </source>
</evidence>
<dbReference type="SUPFAM" id="SSF55961">
    <property type="entry name" value="Bet v1-like"/>
    <property type="match status" value="1"/>
</dbReference>